<feature type="transmembrane region" description="Helical" evidence="2">
    <location>
        <begin position="191"/>
        <end position="210"/>
    </location>
</feature>
<dbReference type="EMBL" id="SSWX01000022">
    <property type="protein sequence ID" value="THJ31528.1"/>
    <property type="molecule type" value="Genomic_DNA"/>
</dbReference>
<name>A0A4S5BP60_9BURK</name>
<dbReference type="InterPro" id="IPR012843">
    <property type="entry name" value="YscD"/>
</dbReference>
<feature type="region of interest" description="Disordered" evidence="1">
    <location>
        <begin position="125"/>
        <end position="182"/>
    </location>
</feature>
<dbReference type="NCBIfam" id="TIGR02500">
    <property type="entry name" value="type_III_yscD"/>
    <property type="match status" value="1"/>
</dbReference>
<keyword evidence="2" id="KW-1133">Transmembrane helix</keyword>
<accession>A0A4S5BP60</accession>
<keyword evidence="4" id="KW-1185">Reference proteome</keyword>
<organism evidence="3 4">
    <name type="scientific">Lampropedia aestuarii</name>
    <dbReference type="NCBI Taxonomy" id="2562762"/>
    <lineage>
        <taxon>Bacteria</taxon>
        <taxon>Pseudomonadati</taxon>
        <taxon>Pseudomonadota</taxon>
        <taxon>Betaproteobacteria</taxon>
        <taxon>Burkholderiales</taxon>
        <taxon>Comamonadaceae</taxon>
        <taxon>Lampropedia</taxon>
    </lineage>
</organism>
<feature type="compositionally biased region" description="Low complexity" evidence="1">
    <location>
        <begin position="167"/>
        <end position="178"/>
    </location>
</feature>
<evidence type="ECO:0000256" key="1">
    <source>
        <dbReference type="SAM" id="MobiDB-lite"/>
    </source>
</evidence>
<dbReference type="OrthoDB" id="9124756at2"/>
<proteinExistence type="predicted"/>
<dbReference type="AlphaFoldDB" id="A0A4S5BP60"/>
<protein>
    <submittedName>
        <fullName evidence="3">EscD/YscD/HrpQ family type III secretion system inner membrane ring protein</fullName>
    </submittedName>
</protein>
<evidence type="ECO:0000256" key="2">
    <source>
        <dbReference type="SAM" id="Phobius"/>
    </source>
</evidence>
<evidence type="ECO:0000313" key="3">
    <source>
        <dbReference type="EMBL" id="THJ31528.1"/>
    </source>
</evidence>
<keyword evidence="2" id="KW-0812">Transmembrane</keyword>
<gene>
    <name evidence="3" type="ORF">E8K88_14525</name>
</gene>
<dbReference type="Proteomes" id="UP000306236">
    <property type="component" value="Unassembled WGS sequence"/>
</dbReference>
<keyword evidence="2" id="KW-0472">Membrane</keyword>
<comment type="caution">
    <text evidence="3">The sequence shown here is derived from an EMBL/GenBank/DDBJ whole genome shotgun (WGS) entry which is preliminary data.</text>
</comment>
<evidence type="ECO:0000313" key="4">
    <source>
        <dbReference type="Proteomes" id="UP000306236"/>
    </source>
</evidence>
<sequence>MQAIEQVMAQHTLELRIHSGKHRGARMPATAGMTLGTQEQADAIVSDFSAAAPLFELQLLPEQGWRLSEAKSREVNETHRALSDWHPLGHAHEYGGIWISIAHTQQEWPDDVSMGNHLDWREAVTAPNSAPPHLPSQGLSPGEHSATDTTPPEADSPMAPLPPEPAPLTATAAQEQAASTNHKRAGKKRTYVLILAIVAVVVFGLLFNYAKVNQAQALPAALTSQDLMLRATAQLPALQLAIAQVDPALRLQLSPQPDGRVQLSGWVASIEALDRLSTAMARQQPPPLMRVRSISEMRTDLKAMLPEAFKHLEFNAADSCCLRISGIMANTASQQEAFEQTKALLPPDLELQNSIRLAETMPQDVAAALKAEGFADSETEWDGQQILATVSLSNSQRSKLEDALLAISKRWPGMPFTVVTKAPANHHSKAPFEIRSVVGGMSPYLVLPGGAKLLPGASHAGWRLQAIEDHAIVFDQPRRITVAR</sequence>
<reference evidence="3 4" key="1">
    <citation type="submission" date="2019-04" db="EMBL/GenBank/DDBJ databases">
        <title>Lampropedia sp YIM MLB12 draf genome.</title>
        <authorList>
            <person name="Wang Y.-X."/>
        </authorList>
    </citation>
    <scope>NUCLEOTIDE SEQUENCE [LARGE SCALE GENOMIC DNA]</scope>
    <source>
        <strain evidence="3 4">YIM MLB12</strain>
    </source>
</reference>